<feature type="compositionally biased region" description="Basic residues" evidence="1">
    <location>
        <begin position="42"/>
        <end position="62"/>
    </location>
</feature>
<evidence type="ECO:0000313" key="2">
    <source>
        <dbReference type="EMBL" id="MPD04924.1"/>
    </source>
</evidence>
<proteinExistence type="predicted"/>
<keyword evidence="3" id="KW-1185">Reference proteome</keyword>
<evidence type="ECO:0000256" key="1">
    <source>
        <dbReference type="SAM" id="MobiDB-lite"/>
    </source>
</evidence>
<dbReference type="Proteomes" id="UP000324222">
    <property type="component" value="Unassembled WGS sequence"/>
</dbReference>
<dbReference type="EMBL" id="VSRR010143524">
    <property type="protein sequence ID" value="MPD04924.1"/>
    <property type="molecule type" value="Genomic_DNA"/>
</dbReference>
<gene>
    <name evidence="2" type="ORF">E2C01_100637</name>
</gene>
<comment type="caution">
    <text evidence="2">The sequence shown here is derived from an EMBL/GenBank/DDBJ whole genome shotgun (WGS) entry which is preliminary data.</text>
</comment>
<feature type="compositionally biased region" description="Basic and acidic residues" evidence="1">
    <location>
        <begin position="77"/>
        <end position="94"/>
    </location>
</feature>
<sequence>MHFTCLSGLAKSVQLMQESPLRENTCAQSLFVVHLAFCTRRRKSGTERKKKGALRHRRRCINHKSNTTSSAPPLIDTRSHTATEEGRKGRKEQMSVRTQTNITKEKLEGS</sequence>
<name>A0A5B7KDT0_PORTR</name>
<feature type="region of interest" description="Disordered" evidence="1">
    <location>
        <begin position="42"/>
        <end position="110"/>
    </location>
</feature>
<reference evidence="2 3" key="1">
    <citation type="submission" date="2019-05" db="EMBL/GenBank/DDBJ databases">
        <title>Another draft genome of Portunus trituberculatus and its Hox gene families provides insights of decapod evolution.</title>
        <authorList>
            <person name="Jeong J.-H."/>
            <person name="Song I."/>
            <person name="Kim S."/>
            <person name="Choi T."/>
            <person name="Kim D."/>
            <person name="Ryu S."/>
            <person name="Kim W."/>
        </authorList>
    </citation>
    <scope>NUCLEOTIDE SEQUENCE [LARGE SCALE GENOMIC DNA]</scope>
    <source>
        <tissue evidence="2">Muscle</tissue>
    </source>
</reference>
<dbReference type="AlphaFoldDB" id="A0A5B7KDT0"/>
<accession>A0A5B7KDT0</accession>
<organism evidence="2 3">
    <name type="scientific">Portunus trituberculatus</name>
    <name type="common">Swimming crab</name>
    <name type="synonym">Neptunus trituberculatus</name>
    <dbReference type="NCBI Taxonomy" id="210409"/>
    <lineage>
        <taxon>Eukaryota</taxon>
        <taxon>Metazoa</taxon>
        <taxon>Ecdysozoa</taxon>
        <taxon>Arthropoda</taxon>
        <taxon>Crustacea</taxon>
        <taxon>Multicrustacea</taxon>
        <taxon>Malacostraca</taxon>
        <taxon>Eumalacostraca</taxon>
        <taxon>Eucarida</taxon>
        <taxon>Decapoda</taxon>
        <taxon>Pleocyemata</taxon>
        <taxon>Brachyura</taxon>
        <taxon>Eubrachyura</taxon>
        <taxon>Portunoidea</taxon>
        <taxon>Portunidae</taxon>
        <taxon>Portuninae</taxon>
        <taxon>Portunus</taxon>
    </lineage>
</organism>
<protein>
    <submittedName>
        <fullName evidence="2">Uncharacterized protein</fullName>
    </submittedName>
</protein>
<evidence type="ECO:0000313" key="3">
    <source>
        <dbReference type="Proteomes" id="UP000324222"/>
    </source>
</evidence>